<accession>A0A4P6HIP6</accession>
<proteinExistence type="inferred from homology"/>
<dbReference type="AlphaFoldDB" id="A0A4P6HIP6"/>
<keyword evidence="4" id="KW-1185">Reference proteome</keyword>
<evidence type="ECO:0000259" key="2">
    <source>
        <dbReference type="Pfam" id="PF00582"/>
    </source>
</evidence>
<dbReference type="KEGG" id="dcb:C3Y92_05335"/>
<gene>
    <name evidence="3" type="ORF">C3Y92_05335</name>
</gene>
<dbReference type="PANTHER" id="PTHR46268:SF6">
    <property type="entry name" value="UNIVERSAL STRESS PROTEIN UP12"/>
    <property type="match status" value="1"/>
</dbReference>
<reference evidence="3 4" key="1">
    <citation type="submission" date="2018-02" db="EMBL/GenBank/DDBJ databases">
        <title>Genome sequence of Desulfovibrio carbinolicus DSM 3852.</title>
        <authorList>
            <person name="Wilbanks E."/>
            <person name="Skennerton C.T."/>
            <person name="Orphan V.J."/>
        </authorList>
    </citation>
    <scope>NUCLEOTIDE SEQUENCE [LARGE SCALE GENOMIC DNA]</scope>
    <source>
        <strain evidence="3 4">DSM 3852</strain>
    </source>
</reference>
<feature type="domain" description="UspA" evidence="2">
    <location>
        <begin position="2"/>
        <end position="140"/>
    </location>
</feature>
<name>A0A4P6HIP6_9BACT</name>
<organism evidence="3 4">
    <name type="scientific">Solidesulfovibrio carbinolicus</name>
    <dbReference type="NCBI Taxonomy" id="296842"/>
    <lineage>
        <taxon>Bacteria</taxon>
        <taxon>Pseudomonadati</taxon>
        <taxon>Thermodesulfobacteriota</taxon>
        <taxon>Desulfovibrionia</taxon>
        <taxon>Desulfovibrionales</taxon>
        <taxon>Desulfovibrionaceae</taxon>
        <taxon>Solidesulfovibrio</taxon>
    </lineage>
</organism>
<dbReference type="Gene3D" id="3.40.50.620">
    <property type="entry name" value="HUPs"/>
    <property type="match status" value="1"/>
</dbReference>
<dbReference type="Proteomes" id="UP000293296">
    <property type="component" value="Chromosome"/>
</dbReference>
<evidence type="ECO:0000313" key="4">
    <source>
        <dbReference type="Proteomes" id="UP000293296"/>
    </source>
</evidence>
<dbReference type="InterPro" id="IPR006015">
    <property type="entry name" value="Universal_stress_UspA"/>
</dbReference>
<dbReference type="PANTHER" id="PTHR46268">
    <property type="entry name" value="STRESS RESPONSE PROTEIN NHAX"/>
    <property type="match status" value="1"/>
</dbReference>
<dbReference type="SUPFAM" id="SSF52402">
    <property type="entry name" value="Adenine nucleotide alpha hydrolases-like"/>
    <property type="match status" value="1"/>
</dbReference>
<dbReference type="RefSeq" id="WP_129350287.1">
    <property type="nucleotide sequence ID" value="NZ_CP026538.1"/>
</dbReference>
<sequence>MKILVAHDGSEKADKALDVAAGIAGKSGGTVVIVNVVPDLCLSSEEIGAEGCELVSRSLSEEAGGAMRKVTARLAAMGIAAELVIKDGRPADAILDAADEVDADLIVIGSTGKHGALRMLMGSVSSRVAEYSTRSVFIVK</sequence>
<dbReference type="InterPro" id="IPR006016">
    <property type="entry name" value="UspA"/>
</dbReference>
<dbReference type="PRINTS" id="PR01438">
    <property type="entry name" value="UNVRSLSTRESS"/>
</dbReference>
<evidence type="ECO:0000313" key="3">
    <source>
        <dbReference type="EMBL" id="QAZ66695.1"/>
    </source>
</evidence>
<dbReference type="OrthoDB" id="9788959at2"/>
<dbReference type="InterPro" id="IPR014729">
    <property type="entry name" value="Rossmann-like_a/b/a_fold"/>
</dbReference>
<comment type="similarity">
    <text evidence="1">Belongs to the universal stress protein A family.</text>
</comment>
<protein>
    <submittedName>
        <fullName evidence="3">Universal stress protein</fullName>
    </submittedName>
</protein>
<dbReference type="EMBL" id="CP026538">
    <property type="protein sequence ID" value="QAZ66695.1"/>
    <property type="molecule type" value="Genomic_DNA"/>
</dbReference>
<evidence type="ECO:0000256" key="1">
    <source>
        <dbReference type="ARBA" id="ARBA00008791"/>
    </source>
</evidence>
<dbReference type="Pfam" id="PF00582">
    <property type="entry name" value="Usp"/>
    <property type="match status" value="1"/>
</dbReference>
<dbReference type="CDD" id="cd00293">
    <property type="entry name" value="USP-like"/>
    <property type="match status" value="1"/>
</dbReference>